<reference evidence="6 7" key="1">
    <citation type="submission" date="2019-06" db="EMBL/GenBank/DDBJ databases">
        <title>New taxonomy in bacterial strain CC-CFT640, isolated from vineyard.</title>
        <authorList>
            <person name="Lin S.-Y."/>
            <person name="Tsai C.-F."/>
            <person name="Young C.-C."/>
        </authorList>
    </citation>
    <scope>NUCLEOTIDE SEQUENCE [LARGE SCALE GENOMIC DNA]</scope>
    <source>
        <strain evidence="6 7">CC-CFT640</strain>
    </source>
</reference>
<evidence type="ECO:0000256" key="1">
    <source>
        <dbReference type="ARBA" id="ARBA00052141"/>
    </source>
</evidence>
<dbReference type="Gene3D" id="1.10.287.1080">
    <property type="entry name" value="MazG-like"/>
    <property type="match status" value="2"/>
</dbReference>
<keyword evidence="7" id="KW-1185">Reference proteome</keyword>
<comment type="caution">
    <text evidence="6">The sequence shown here is derived from an EMBL/GenBank/DDBJ whole genome shotgun (WGS) entry which is preliminary data.</text>
</comment>
<evidence type="ECO:0000259" key="5">
    <source>
        <dbReference type="Pfam" id="PF03819"/>
    </source>
</evidence>
<dbReference type="NCBIfam" id="NF007113">
    <property type="entry name" value="PRK09562.1"/>
    <property type="match status" value="1"/>
</dbReference>
<dbReference type="EC" id="3.6.1.8" evidence="3"/>
<evidence type="ECO:0000256" key="3">
    <source>
        <dbReference type="ARBA" id="ARBA00066372"/>
    </source>
</evidence>
<dbReference type="AlphaFoldDB" id="A0A5C8PFG4"/>
<dbReference type="SUPFAM" id="SSF101386">
    <property type="entry name" value="all-alpha NTP pyrophosphatases"/>
    <property type="match status" value="2"/>
</dbReference>
<accession>A0A5C8PFG4</accession>
<dbReference type="NCBIfam" id="TIGR00444">
    <property type="entry name" value="mazG"/>
    <property type="match status" value="1"/>
</dbReference>
<gene>
    <name evidence="6" type="primary">mazG</name>
    <name evidence="6" type="ORF">FHP25_26400</name>
</gene>
<evidence type="ECO:0000313" key="6">
    <source>
        <dbReference type="EMBL" id="TXL72252.1"/>
    </source>
</evidence>
<comment type="catalytic activity">
    <reaction evidence="1">
        <text>ATP + H2O = AMP + diphosphate + H(+)</text>
        <dbReference type="Rhea" id="RHEA:14245"/>
        <dbReference type="ChEBI" id="CHEBI:15377"/>
        <dbReference type="ChEBI" id="CHEBI:15378"/>
        <dbReference type="ChEBI" id="CHEBI:30616"/>
        <dbReference type="ChEBI" id="CHEBI:33019"/>
        <dbReference type="ChEBI" id="CHEBI:456215"/>
        <dbReference type="EC" id="3.6.1.8"/>
    </reaction>
</comment>
<dbReference type="GO" id="GO:0046061">
    <property type="term" value="P:dATP catabolic process"/>
    <property type="evidence" value="ECO:0007669"/>
    <property type="project" value="TreeGrafter"/>
</dbReference>
<dbReference type="PANTHER" id="PTHR30522:SF0">
    <property type="entry name" value="NUCLEOSIDE TRIPHOSPHATE PYROPHOSPHOHYDROLASE"/>
    <property type="match status" value="1"/>
</dbReference>
<dbReference type="PANTHER" id="PTHR30522">
    <property type="entry name" value="NUCLEOSIDE TRIPHOSPHATE PYROPHOSPHOHYDROLASE"/>
    <property type="match status" value="1"/>
</dbReference>
<dbReference type="GO" id="GO:0046052">
    <property type="term" value="P:UTP catabolic process"/>
    <property type="evidence" value="ECO:0007669"/>
    <property type="project" value="TreeGrafter"/>
</dbReference>
<organism evidence="6 7">
    <name type="scientific">Vineibacter terrae</name>
    <dbReference type="NCBI Taxonomy" id="2586908"/>
    <lineage>
        <taxon>Bacteria</taxon>
        <taxon>Pseudomonadati</taxon>
        <taxon>Pseudomonadota</taxon>
        <taxon>Alphaproteobacteria</taxon>
        <taxon>Hyphomicrobiales</taxon>
        <taxon>Vineibacter</taxon>
    </lineage>
</organism>
<dbReference type="GO" id="GO:0006950">
    <property type="term" value="P:response to stress"/>
    <property type="evidence" value="ECO:0007669"/>
    <property type="project" value="UniProtKB-ARBA"/>
</dbReference>
<feature type="domain" description="NTP pyrophosphohydrolase MazG-like" evidence="5">
    <location>
        <begin position="17"/>
        <end position="90"/>
    </location>
</feature>
<dbReference type="Proteomes" id="UP000321638">
    <property type="component" value="Unassembled WGS sequence"/>
</dbReference>
<dbReference type="InterPro" id="IPR048015">
    <property type="entry name" value="NTP-PPase_MazG-like_N"/>
</dbReference>
<keyword evidence="6" id="KW-0378">Hydrolase</keyword>
<dbReference type="GO" id="GO:0046076">
    <property type="term" value="P:dTTP catabolic process"/>
    <property type="evidence" value="ECO:0007669"/>
    <property type="project" value="TreeGrafter"/>
</dbReference>
<evidence type="ECO:0000313" key="7">
    <source>
        <dbReference type="Proteomes" id="UP000321638"/>
    </source>
</evidence>
<dbReference type="EMBL" id="VDUZ01000035">
    <property type="protein sequence ID" value="TXL72252.1"/>
    <property type="molecule type" value="Genomic_DNA"/>
</dbReference>
<proteinExistence type="inferred from homology"/>
<dbReference type="GO" id="GO:0047693">
    <property type="term" value="F:ATP diphosphatase activity"/>
    <property type="evidence" value="ECO:0007669"/>
    <property type="project" value="UniProtKB-EC"/>
</dbReference>
<comment type="similarity">
    <text evidence="2">Belongs to the nucleoside triphosphate pyrophosphohydrolase family.</text>
</comment>
<name>A0A5C8PFG4_9HYPH</name>
<dbReference type="FunFam" id="1.10.287.1080:FF:000003">
    <property type="entry name" value="Nucleoside triphosphate pyrophosphohydrolase"/>
    <property type="match status" value="1"/>
</dbReference>
<dbReference type="CDD" id="cd11529">
    <property type="entry name" value="NTP-PPase_MazG_Cterm"/>
    <property type="match status" value="1"/>
</dbReference>
<dbReference type="CDD" id="cd11528">
    <property type="entry name" value="NTP-PPase_MazG_Nterm"/>
    <property type="match status" value="1"/>
</dbReference>
<dbReference type="FunFam" id="1.10.287.1080:FF:000001">
    <property type="entry name" value="Nucleoside triphosphate pyrophosphohydrolase"/>
    <property type="match status" value="1"/>
</dbReference>
<dbReference type="InterPro" id="IPR004518">
    <property type="entry name" value="MazG-like_dom"/>
</dbReference>
<dbReference type="GO" id="GO:0006203">
    <property type="term" value="P:dGTP catabolic process"/>
    <property type="evidence" value="ECO:0007669"/>
    <property type="project" value="TreeGrafter"/>
</dbReference>
<dbReference type="InterPro" id="IPR048011">
    <property type="entry name" value="NTP-PPase_MazG-like_C"/>
</dbReference>
<dbReference type="GO" id="GO:0046047">
    <property type="term" value="P:TTP catabolic process"/>
    <property type="evidence" value="ECO:0007669"/>
    <property type="project" value="TreeGrafter"/>
</dbReference>
<feature type="domain" description="NTP pyrophosphohydrolase MazG-like" evidence="5">
    <location>
        <begin position="159"/>
        <end position="220"/>
    </location>
</feature>
<evidence type="ECO:0000256" key="2">
    <source>
        <dbReference type="ARBA" id="ARBA00061115"/>
    </source>
</evidence>
<evidence type="ECO:0000256" key="4">
    <source>
        <dbReference type="ARBA" id="ARBA00074799"/>
    </source>
</evidence>
<sequence length="250" mass="27949">MAWLRHPVHGCPWDLKQDFASIAPYTLEEAYEVADAIRRGDRSDLREELGDLLLQVVYHARMAEEEGAFAFRDVAQAIADKMVNRHPHVFGDAHVEGDEHQSGVWEQIKAQERGARQAATSVLDGVALALPSLVRAEKLQKRAARVGFDWGAAGPVIDKIEEEIDELRAEVAAKAPAARLQDEIGDVLFAVANLARHLKIDPEAALRATNEKFDRRFRHVERRLHEAGRSPEQASLGEMEALWQEAKATE</sequence>
<dbReference type="OrthoDB" id="9808939at2"/>
<dbReference type="GO" id="GO:0046081">
    <property type="term" value="P:dUTP catabolic process"/>
    <property type="evidence" value="ECO:0007669"/>
    <property type="project" value="TreeGrafter"/>
</dbReference>
<dbReference type="Pfam" id="PF03819">
    <property type="entry name" value="MazG"/>
    <property type="match status" value="2"/>
</dbReference>
<protein>
    <recommendedName>
        <fullName evidence="4">Nucleoside triphosphate pyrophosphohydrolase</fullName>
        <ecNumber evidence="3">3.6.1.8</ecNumber>
    </recommendedName>
</protein>
<dbReference type="InterPro" id="IPR011551">
    <property type="entry name" value="NTP_PyrPHydrolase_MazG"/>
</dbReference>